<gene>
    <name evidence="2" type="ORF">GYMLUDRAFT_839581</name>
</gene>
<evidence type="ECO:0000313" key="3">
    <source>
        <dbReference type="Proteomes" id="UP000053593"/>
    </source>
</evidence>
<dbReference type="EMBL" id="KN834805">
    <property type="protein sequence ID" value="KIK55603.1"/>
    <property type="molecule type" value="Genomic_DNA"/>
</dbReference>
<protein>
    <recommendedName>
        <fullName evidence="4">BHLH domain-containing protein</fullName>
    </recommendedName>
</protein>
<dbReference type="SUPFAM" id="SSF47459">
    <property type="entry name" value="HLH, helix-loop-helix DNA-binding domain"/>
    <property type="match status" value="1"/>
</dbReference>
<evidence type="ECO:0008006" key="4">
    <source>
        <dbReference type="Google" id="ProtNLM"/>
    </source>
</evidence>
<evidence type="ECO:0000313" key="2">
    <source>
        <dbReference type="EMBL" id="KIK55603.1"/>
    </source>
</evidence>
<feature type="region of interest" description="Disordered" evidence="1">
    <location>
        <begin position="122"/>
        <end position="185"/>
    </location>
</feature>
<dbReference type="HOGENOM" id="CLU_049479_0_0_1"/>
<sequence length="536" mass="58026">MSVNKAHPISATVYNSSVNPSRRVKTTGMPERPLLPRQNTNTVNDTAGVAPASISESAPTAPAPKRGRKPSSAVSGLSRSARETQRKLNHSIIEKARRTKINDALAELARLSDDIGLMNAQDHALPTKDVTAEKRNQDSDDEEADEDFEEADDDDKDGDYGSSSRIRNGSKSTSKSAKDSKSKGKGKFKLDILVKTVDNMRFLLERVRILESELQEARERSMPDREVECRRCIERELADQARVEELESGAFAAANSNKRKRYNATEESSSTADESESLAERFDGTNDHVEPRDPRRRKVYHGLERGFDNERDTSKGTANRPSLPSISSWLPDSIRSAHSPPSLTLSNPSPNLNGHGSLPMISTATAPSPLFMPYLPSPPSSAPFPASVSPAGVPMLELGPSSVPVSSLTSSSASSSPSSLTIRPHLSTTKVSASLSRQRSDSITVRTPEEESAATLLLHMSTSPPVFTTERATRERKDLRVAKPDPLPPSISMSKSQISRTRSVEGVVAVETSPLETQSAVIAQTPSSILGLGTRS</sequence>
<feature type="compositionally biased region" description="Polar residues" evidence="1">
    <location>
        <begin position="315"/>
        <end position="330"/>
    </location>
</feature>
<feature type="compositionally biased region" description="Polar residues" evidence="1">
    <location>
        <begin position="426"/>
        <end position="445"/>
    </location>
</feature>
<feature type="compositionally biased region" description="Low complexity" evidence="1">
    <location>
        <begin position="401"/>
        <end position="421"/>
    </location>
</feature>
<feature type="compositionally biased region" description="Acidic residues" evidence="1">
    <location>
        <begin position="139"/>
        <end position="157"/>
    </location>
</feature>
<feature type="region of interest" description="Disordered" evidence="1">
    <location>
        <begin position="1"/>
        <end position="91"/>
    </location>
</feature>
<accession>A0A0D0CKI0</accession>
<feature type="compositionally biased region" description="Basic and acidic residues" evidence="1">
    <location>
        <begin position="176"/>
        <end position="185"/>
    </location>
</feature>
<feature type="region of interest" description="Disordered" evidence="1">
    <location>
        <begin position="400"/>
        <end position="447"/>
    </location>
</feature>
<feature type="compositionally biased region" description="Low complexity" evidence="1">
    <location>
        <begin position="339"/>
        <end position="353"/>
    </location>
</feature>
<proteinExistence type="predicted"/>
<feature type="region of interest" description="Disordered" evidence="1">
    <location>
        <begin position="256"/>
        <end position="360"/>
    </location>
</feature>
<evidence type="ECO:0000256" key="1">
    <source>
        <dbReference type="SAM" id="MobiDB-lite"/>
    </source>
</evidence>
<keyword evidence="3" id="KW-1185">Reference proteome</keyword>
<organism evidence="2 3">
    <name type="scientific">Collybiopsis luxurians FD-317 M1</name>
    <dbReference type="NCBI Taxonomy" id="944289"/>
    <lineage>
        <taxon>Eukaryota</taxon>
        <taxon>Fungi</taxon>
        <taxon>Dikarya</taxon>
        <taxon>Basidiomycota</taxon>
        <taxon>Agaricomycotina</taxon>
        <taxon>Agaricomycetes</taxon>
        <taxon>Agaricomycetidae</taxon>
        <taxon>Agaricales</taxon>
        <taxon>Marasmiineae</taxon>
        <taxon>Omphalotaceae</taxon>
        <taxon>Collybiopsis</taxon>
        <taxon>Collybiopsis luxurians</taxon>
    </lineage>
</organism>
<feature type="compositionally biased region" description="Basic and acidic residues" evidence="1">
    <location>
        <begin position="278"/>
        <end position="293"/>
    </location>
</feature>
<feature type="compositionally biased region" description="Basic and acidic residues" evidence="1">
    <location>
        <begin position="301"/>
        <end position="314"/>
    </location>
</feature>
<dbReference type="GO" id="GO:0046983">
    <property type="term" value="F:protein dimerization activity"/>
    <property type="evidence" value="ECO:0007669"/>
    <property type="project" value="InterPro"/>
</dbReference>
<dbReference type="InterPro" id="IPR036638">
    <property type="entry name" value="HLH_DNA-bd_sf"/>
</dbReference>
<name>A0A0D0CKI0_9AGAR</name>
<feature type="compositionally biased region" description="Basic and acidic residues" evidence="1">
    <location>
        <begin position="80"/>
        <end position="91"/>
    </location>
</feature>
<dbReference type="OrthoDB" id="690068at2759"/>
<reference evidence="2 3" key="1">
    <citation type="submission" date="2014-04" db="EMBL/GenBank/DDBJ databases">
        <title>Evolutionary Origins and Diversification of the Mycorrhizal Mutualists.</title>
        <authorList>
            <consortium name="DOE Joint Genome Institute"/>
            <consortium name="Mycorrhizal Genomics Consortium"/>
            <person name="Kohler A."/>
            <person name="Kuo A."/>
            <person name="Nagy L.G."/>
            <person name="Floudas D."/>
            <person name="Copeland A."/>
            <person name="Barry K.W."/>
            <person name="Cichocki N."/>
            <person name="Veneault-Fourrey C."/>
            <person name="LaButti K."/>
            <person name="Lindquist E.A."/>
            <person name="Lipzen A."/>
            <person name="Lundell T."/>
            <person name="Morin E."/>
            <person name="Murat C."/>
            <person name="Riley R."/>
            <person name="Ohm R."/>
            <person name="Sun H."/>
            <person name="Tunlid A."/>
            <person name="Henrissat B."/>
            <person name="Grigoriev I.V."/>
            <person name="Hibbett D.S."/>
            <person name="Martin F."/>
        </authorList>
    </citation>
    <scope>NUCLEOTIDE SEQUENCE [LARGE SCALE GENOMIC DNA]</scope>
    <source>
        <strain evidence="2 3">FD-317 M1</strain>
    </source>
</reference>
<dbReference type="AlphaFoldDB" id="A0A0D0CKI0"/>
<dbReference type="Proteomes" id="UP000053593">
    <property type="component" value="Unassembled WGS sequence"/>
</dbReference>
<dbReference type="Gene3D" id="4.10.280.10">
    <property type="entry name" value="Helix-loop-helix DNA-binding domain"/>
    <property type="match status" value="1"/>
</dbReference>